<gene>
    <name evidence="1" type="ORF">MENTE1834_LOCUS12681</name>
</gene>
<protein>
    <submittedName>
        <fullName evidence="1">Uncharacterized protein</fullName>
    </submittedName>
</protein>
<evidence type="ECO:0000313" key="2">
    <source>
        <dbReference type="Proteomes" id="UP001497535"/>
    </source>
</evidence>
<comment type="caution">
    <text evidence="1">The sequence shown here is derived from an EMBL/GenBank/DDBJ whole genome shotgun (WGS) entry which is preliminary data.</text>
</comment>
<dbReference type="EMBL" id="CAVMJV010000013">
    <property type="protein sequence ID" value="CAK5048320.1"/>
    <property type="molecule type" value="Genomic_DNA"/>
</dbReference>
<reference evidence="1" key="1">
    <citation type="submission" date="2023-11" db="EMBL/GenBank/DDBJ databases">
        <authorList>
            <person name="Poullet M."/>
        </authorList>
    </citation>
    <scope>NUCLEOTIDE SEQUENCE</scope>
    <source>
        <strain evidence="1">E1834</strain>
    </source>
</reference>
<organism evidence="1 2">
    <name type="scientific">Meloidogyne enterolobii</name>
    <name type="common">Root-knot nematode worm</name>
    <name type="synonym">Meloidogyne mayaguensis</name>
    <dbReference type="NCBI Taxonomy" id="390850"/>
    <lineage>
        <taxon>Eukaryota</taxon>
        <taxon>Metazoa</taxon>
        <taxon>Ecdysozoa</taxon>
        <taxon>Nematoda</taxon>
        <taxon>Chromadorea</taxon>
        <taxon>Rhabditida</taxon>
        <taxon>Tylenchina</taxon>
        <taxon>Tylenchomorpha</taxon>
        <taxon>Tylenchoidea</taxon>
        <taxon>Meloidogynidae</taxon>
        <taxon>Meloidogyninae</taxon>
        <taxon>Meloidogyne</taxon>
    </lineage>
</organism>
<evidence type="ECO:0000313" key="1">
    <source>
        <dbReference type="EMBL" id="CAK5048320.1"/>
    </source>
</evidence>
<keyword evidence="2" id="KW-1185">Reference proteome</keyword>
<accession>A0ACB0YIM3</accession>
<name>A0ACB0YIM3_MELEN</name>
<proteinExistence type="predicted"/>
<sequence length="88" mass="9979">MEDGNASRVGERSNCGDERRRSKDALQPPKFTTGPSRSEELQKQLHERPGLKRGDARLYGCYYCGGSHRVKDCPHNVTTYAGFLKFFL</sequence>
<dbReference type="Proteomes" id="UP001497535">
    <property type="component" value="Unassembled WGS sequence"/>
</dbReference>